<feature type="transmembrane region" description="Helical" evidence="2">
    <location>
        <begin position="136"/>
        <end position="159"/>
    </location>
</feature>
<feature type="region of interest" description="Disordered" evidence="1">
    <location>
        <begin position="190"/>
        <end position="224"/>
    </location>
</feature>
<dbReference type="EMBL" id="CAXDID020000022">
    <property type="protein sequence ID" value="CAL5988646.1"/>
    <property type="molecule type" value="Genomic_DNA"/>
</dbReference>
<accession>A0AA86UYS2</accession>
<keyword evidence="2" id="KW-0812">Transmembrane</keyword>
<protein>
    <submittedName>
        <fullName evidence="4">Hypothetical_protein</fullName>
    </submittedName>
</protein>
<keyword evidence="2" id="KW-0472">Membrane</keyword>
<evidence type="ECO:0000313" key="4">
    <source>
        <dbReference type="EMBL" id="CAL5988646.1"/>
    </source>
</evidence>
<evidence type="ECO:0000256" key="2">
    <source>
        <dbReference type="SAM" id="Phobius"/>
    </source>
</evidence>
<organism evidence="3">
    <name type="scientific">Hexamita inflata</name>
    <dbReference type="NCBI Taxonomy" id="28002"/>
    <lineage>
        <taxon>Eukaryota</taxon>
        <taxon>Metamonada</taxon>
        <taxon>Diplomonadida</taxon>
        <taxon>Hexamitidae</taxon>
        <taxon>Hexamitinae</taxon>
        <taxon>Hexamita</taxon>
    </lineage>
</organism>
<evidence type="ECO:0000256" key="1">
    <source>
        <dbReference type="SAM" id="MobiDB-lite"/>
    </source>
</evidence>
<keyword evidence="2" id="KW-1133">Transmembrane helix</keyword>
<dbReference type="EMBL" id="CATOUU010001177">
    <property type="protein sequence ID" value="CAI9977395.1"/>
    <property type="molecule type" value="Genomic_DNA"/>
</dbReference>
<comment type="caution">
    <text evidence="3">The sequence shown here is derived from an EMBL/GenBank/DDBJ whole genome shotgun (WGS) entry which is preliminary data.</text>
</comment>
<evidence type="ECO:0000313" key="5">
    <source>
        <dbReference type="Proteomes" id="UP001642409"/>
    </source>
</evidence>
<reference evidence="3" key="1">
    <citation type="submission" date="2023-06" db="EMBL/GenBank/DDBJ databases">
        <authorList>
            <person name="Kurt Z."/>
        </authorList>
    </citation>
    <scope>NUCLEOTIDE SEQUENCE</scope>
</reference>
<gene>
    <name evidence="4" type="ORF">HINF_LOCUS10479</name>
    <name evidence="3" type="ORF">HINF_LOCUS65040</name>
</gene>
<dbReference type="AlphaFoldDB" id="A0AA86UYS2"/>
<proteinExistence type="predicted"/>
<feature type="compositionally biased region" description="Low complexity" evidence="1">
    <location>
        <begin position="204"/>
        <end position="217"/>
    </location>
</feature>
<sequence length="287" mass="32704">MYVAFTFQCYYVFELDIYRNSTLLNASSPILPGVIDLNPNLQVLCASQIQSPVTVTIFDRQYTIIAQYKVFFQLFPMQIQLQPLISKNKTLNQNLLSRAASVSFSVSQQVLYSTELDRVRILEDLSVQLTSSNSNLSLILGICIPSVFVFTFIIAYTIYYMRKRKNPPPILKLYDPEVIKARFALATQSLNDKNRKSREKSYSNSQNNNILTNNNIRPENKHLNPKMNHKTIIQLKIAPQENEIEPLQRNLFAKTAAPIISSSLRPRPGTVQLPLVVKSCLGKTEEV</sequence>
<name>A0AA86UYS2_9EUKA</name>
<keyword evidence="5" id="KW-1185">Reference proteome</keyword>
<evidence type="ECO:0000313" key="3">
    <source>
        <dbReference type="EMBL" id="CAI9977395.1"/>
    </source>
</evidence>
<dbReference type="Proteomes" id="UP001642409">
    <property type="component" value="Unassembled WGS sequence"/>
</dbReference>
<reference evidence="4 5" key="2">
    <citation type="submission" date="2024-07" db="EMBL/GenBank/DDBJ databases">
        <authorList>
            <person name="Akdeniz Z."/>
        </authorList>
    </citation>
    <scope>NUCLEOTIDE SEQUENCE [LARGE SCALE GENOMIC DNA]</scope>
</reference>